<dbReference type="InterPro" id="IPR020094">
    <property type="entry name" value="TruA/RsuA/RluB/E/F_N"/>
</dbReference>
<dbReference type="RefSeq" id="WP_225699390.1">
    <property type="nucleotide sequence ID" value="NZ_JAIXNE010000006.1"/>
</dbReference>
<dbReference type="PANTHER" id="PTHR11142:SF0">
    <property type="entry name" value="TRNA PSEUDOURIDINE SYNTHASE-LIKE 1"/>
    <property type="match status" value="1"/>
</dbReference>
<dbReference type="InterPro" id="IPR001406">
    <property type="entry name" value="PsdUridine_synth_TruA"/>
</dbReference>
<evidence type="ECO:0000256" key="2">
    <source>
        <dbReference type="ARBA" id="ARBA00022694"/>
    </source>
</evidence>
<proteinExistence type="inferred from homology"/>
<dbReference type="Gene3D" id="3.30.70.660">
    <property type="entry name" value="Pseudouridine synthase I, catalytic domain, C-terminal subdomain"/>
    <property type="match status" value="1"/>
</dbReference>
<comment type="catalytic activity">
    <reaction evidence="4">
        <text>uridine(38/39/40) in tRNA = pseudouridine(38/39/40) in tRNA</text>
        <dbReference type="Rhea" id="RHEA:22376"/>
        <dbReference type="Rhea" id="RHEA-COMP:10085"/>
        <dbReference type="Rhea" id="RHEA-COMP:10087"/>
        <dbReference type="ChEBI" id="CHEBI:65314"/>
        <dbReference type="ChEBI" id="CHEBI:65315"/>
        <dbReference type="EC" id="5.4.99.12"/>
    </reaction>
</comment>
<evidence type="ECO:0000313" key="6">
    <source>
        <dbReference type="EMBL" id="MCA6078532.1"/>
    </source>
</evidence>
<dbReference type="Pfam" id="PF01416">
    <property type="entry name" value="PseudoU_synth_1"/>
    <property type="match status" value="1"/>
</dbReference>
<dbReference type="InterPro" id="IPR020097">
    <property type="entry name" value="PsdUridine_synth_TruA_a/b_dom"/>
</dbReference>
<keyword evidence="2 4" id="KW-0819">tRNA processing</keyword>
<keyword evidence="3 4" id="KW-0413">Isomerase</keyword>
<evidence type="ECO:0000256" key="4">
    <source>
        <dbReference type="RuleBase" id="RU003792"/>
    </source>
</evidence>
<dbReference type="EC" id="5.4.99.12" evidence="4"/>
<name>A0A9X1HXX9_9BACT</name>
<dbReference type="EMBL" id="JAIXNE010000006">
    <property type="protein sequence ID" value="MCA6078532.1"/>
    <property type="molecule type" value="Genomic_DNA"/>
</dbReference>
<evidence type="ECO:0000256" key="1">
    <source>
        <dbReference type="ARBA" id="ARBA00009375"/>
    </source>
</evidence>
<keyword evidence="7" id="KW-1185">Reference proteome</keyword>
<dbReference type="AlphaFoldDB" id="A0A9X1HXX9"/>
<dbReference type="GO" id="GO:0031119">
    <property type="term" value="P:tRNA pseudouridine synthesis"/>
    <property type="evidence" value="ECO:0007669"/>
    <property type="project" value="TreeGrafter"/>
</dbReference>
<dbReference type="Gene3D" id="3.30.70.580">
    <property type="entry name" value="Pseudouridine synthase I, catalytic domain, N-terminal subdomain"/>
    <property type="match status" value="1"/>
</dbReference>
<organism evidence="6 7">
    <name type="scientific">Fulvivirga sedimenti</name>
    <dbReference type="NCBI Taxonomy" id="2879465"/>
    <lineage>
        <taxon>Bacteria</taxon>
        <taxon>Pseudomonadati</taxon>
        <taxon>Bacteroidota</taxon>
        <taxon>Cytophagia</taxon>
        <taxon>Cytophagales</taxon>
        <taxon>Fulvivirgaceae</taxon>
        <taxon>Fulvivirga</taxon>
    </lineage>
</organism>
<accession>A0A9X1HXX9</accession>
<comment type="similarity">
    <text evidence="1 4">Belongs to the tRNA pseudouridine synthase TruA family.</text>
</comment>
<dbReference type="GO" id="GO:0003723">
    <property type="term" value="F:RNA binding"/>
    <property type="evidence" value="ECO:0007669"/>
    <property type="project" value="InterPro"/>
</dbReference>
<feature type="domain" description="Pseudouridine synthase I TruA alpha/beta" evidence="5">
    <location>
        <begin position="116"/>
        <end position="225"/>
    </location>
</feature>
<evidence type="ECO:0000256" key="3">
    <source>
        <dbReference type="ARBA" id="ARBA00023235"/>
    </source>
</evidence>
<reference evidence="6" key="1">
    <citation type="submission" date="2021-09" db="EMBL/GenBank/DDBJ databases">
        <title>Fulvivirga sp. isolated from coastal sediment.</title>
        <authorList>
            <person name="Yu H."/>
        </authorList>
    </citation>
    <scope>NUCLEOTIDE SEQUENCE</scope>
    <source>
        <strain evidence="6">1062</strain>
    </source>
</reference>
<dbReference type="Proteomes" id="UP001139409">
    <property type="component" value="Unassembled WGS sequence"/>
</dbReference>
<dbReference type="SUPFAM" id="SSF55120">
    <property type="entry name" value="Pseudouridine synthase"/>
    <property type="match status" value="1"/>
</dbReference>
<dbReference type="GO" id="GO:0160147">
    <property type="term" value="F:tRNA pseudouridine(38-40) synthase activity"/>
    <property type="evidence" value="ECO:0007669"/>
    <property type="project" value="UniProtKB-EC"/>
</dbReference>
<sequence length="227" mass="25958">MIDRTLSYVLGHNDFKTLGTSRTDALVSAVHSGFQLYLHEPVKENEFIGNFNENLPNDIRAIKIRRVDSSFNIIQTPKIKEYVYLFHDGEKAHPFCAPFMAYFPGELNLEHMKKGAQMLRGPHHFINYTTKPSALSNFDRIILDAEIRENDLFNGNFFPEKSHLFHVKSAGFLRHQVRLMMGQLVQVGLNNISLEDFSISLDEKLAAPFDYIAPASGLILWKIDFGL</sequence>
<protein>
    <recommendedName>
        <fullName evidence="4">tRNA pseudouridine synthase</fullName>
        <ecNumber evidence="4">5.4.99.12</ecNumber>
    </recommendedName>
</protein>
<evidence type="ECO:0000313" key="7">
    <source>
        <dbReference type="Proteomes" id="UP001139409"/>
    </source>
</evidence>
<dbReference type="InterPro" id="IPR020095">
    <property type="entry name" value="PsdUridine_synth_TruA_C"/>
</dbReference>
<comment type="caution">
    <text evidence="6">The sequence shown here is derived from an EMBL/GenBank/DDBJ whole genome shotgun (WGS) entry which is preliminary data.</text>
</comment>
<evidence type="ECO:0000259" key="5">
    <source>
        <dbReference type="Pfam" id="PF01416"/>
    </source>
</evidence>
<dbReference type="PANTHER" id="PTHR11142">
    <property type="entry name" value="PSEUDOURIDYLATE SYNTHASE"/>
    <property type="match status" value="1"/>
</dbReference>
<dbReference type="InterPro" id="IPR020103">
    <property type="entry name" value="PsdUridine_synth_cat_dom_sf"/>
</dbReference>
<gene>
    <name evidence="6" type="ORF">LDX50_26900</name>
</gene>